<proteinExistence type="predicted"/>
<protein>
    <submittedName>
        <fullName evidence="1">LysR family transcriptional regulator</fullName>
    </submittedName>
</protein>
<accession>A0A5E4UV33</accession>
<evidence type="ECO:0000313" key="2">
    <source>
        <dbReference type="Proteomes" id="UP000414233"/>
    </source>
</evidence>
<gene>
    <name evidence="1" type="ORF">PTE30175_02183</name>
</gene>
<organism evidence="1 2">
    <name type="scientific">Pandoraea terrae</name>
    <dbReference type="NCBI Taxonomy" id="1537710"/>
    <lineage>
        <taxon>Bacteria</taxon>
        <taxon>Pseudomonadati</taxon>
        <taxon>Pseudomonadota</taxon>
        <taxon>Betaproteobacteria</taxon>
        <taxon>Burkholderiales</taxon>
        <taxon>Burkholderiaceae</taxon>
        <taxon>Pandoraea</taxon>
    </lineage>
</organism>
<reference evidence="1 2" key="1">
    <citation type="submission" date="2019-08" db="EMBL/GenBank/DDBJ databases">
        <authorList>
            <person name="Peeters C."/>
        </authorList>
    </citation>
    <scope>NUCLEOTIDE SEQUENCE [LARGE SCALE GENOMIC DNA]</scope>
    <source>
        <strain evidence="1 2">LMG 30175</strain>
    </source>
</reference>
<dbReference type="EMBL" id="CABPRZ010000007">
    <property type="protein sequence ID" value="VVE03403.1"/>
    <property type="molecule type" value="Genomic_DNA"/>
</dbReference>
<evidence type="ECO:0000313" key="1">
    <source>
        <dbReference type="EMBL" id="VVE03403.1"/>
    </source>
</evidence>
<dbReference type="Proteomes" id="UP000414233">
    <property type="component" value="Unassembled WGS sequence"/>
</dbReference>
<name>A0A5E4UV33_9BURK</name>
<keyword evidence="2" id="KW-1185">Reference proteome</keyword>
<sequence>MAAPNPALVPIPADEIVLTRHFWLSSREDLRKLRRMTALWDYLRAATADANRALLMGESSEMRYVNP</sequence>
<dbReference type="AlphaFoldDB" id="A0A5E4UV33"/>